<comment type="catalytic activity">
    <reaction evidence="14">
        <text>a 1,2-diacyl-sn-glycero-3-phospho-L-serine + H(+) = a 1,2-diacyl-sn-glycero-3-phosphoethanolamine + CO2</text>
        <dbReference type="Rhea" id="RHEA:20828"/>
        <dbReference type="ChEBI" id="CHEBI:15378"/>
        <dbReference type="ChEBI" id="CHEBI:16526"/>
        <dbReference type="ChEBI" id="CHEBI:57262"/>
        <dbReference type="ChEBI" id="CHEBI:64612"/>
        <dbReference type="EC" id="4.1.1.65"/>
    </reaction>
</comment>
<comment type="cofactor">
    <cofactor evidence="14">
        <name>pyruvate</name>
        <dbReference type="ChEBI" id="CHEBI:15361"/>
    </cofactor>
    <text evidence="14">Binds 1 pyruvoyl group covalently per subunit.</text>
</comment>
<dbReference type="STRING" id="7757.ENSPMAP00000002777"/>
<evidence type="ECO:0000256" key="9">
    <source>
        <dbReference type="ARBA" id="ARBA00023239"/>
    </source>
</evidence>
<evidence type="ECO:0000256" key="10">
    <source>
        <dbReference type="ARBA" id="ARBA00023264"/>
    </source>
</evidence>
<keyword evidence="8 14" id="KW-0594">Phospholipid biosynthesis</keyword>
<dbReference type="InterPro" id="IPR033661">
    <property type="entry name" value="PSD_type1_euk"/>
</dbReference>
<dbReference type="NCBIfam" id="TIGR00163">
    <property type="entry name" value="PS_decarb"/>
    <property type="match status" value="1"/>
</dbReference>
<comment type="subcellular location">
    <molecule>Phosphatidylserine decarboxylase alpha chain</molecule>
    <subcellularLocation>
        <location evidence="14">Mitochondrion inner membrane</location>
        <topology evidence="14">Peripheral membrane protein</topology>
        <orientation evidence="14">Intermembrane side</orientation>
    </subcellularLocation>
    <text evidence="14">Anchored to the mitochondrial inner membrane through its interaction with the integral membrane beta chain.</text>
</comment>
<dbReference type="GO" id="GO:0016540">
    <property type="term" value="P:protein autoprocessing"/>
    <property type="evidence" value="ECO:0007669"/>
    <property type="project" value="UniProtKB-UniRule"/>
</dbReference>
<dbReference type="EC" id="4.1.1.65" evidence="14"/>
<feature type="region of interest" description="Disordered" evidence="15">
    <location>
        <begin position="37"/>
        <end position="60"/>
    </location>
</feature>
<dbReference type="HAMAP" id="MF_03208">
    <property type="entry name" value="PS_decarb_PSD_B_type1_euk"/>
    <property type="match status" value="1"/>
</dbReference>
<keyword evidence="6 14" id="KW-0443">Lipid metabolism</keyword>
<comment type="pathway">
    <text evidence="12">Phospholipid metabolism; phosphatidylethanolamine biosynthesis.</text>
</comment>
<feature type="topological domain" description="Mitochondrial matrix" evidence="14">
    <location>
        <begin position="1"/>
        <end position="66"/>
    </location>
</feature>
<feature type="topological domain" description="Mitochondrial intermembrane" evidence="14">
    <location>
        <begin position="86"/>
        <end position="413"/>
    </location>
</feature>
<name>S4RC45_PETMA</name>
<evidence type="ECO:0000256" key="1">
    <source>
        <dbReference type="ARBA" id="ARBA00005189"/>
    </source>
</evidence>
<keyword evidence="14" id="KW-0496">Mitochondrion</keyword>
<dbReference type="UniPathway" id="UPA00558"/>
<evidence type="ECO:0000256" key="6">
    <source>
        <dbReference type="ARBA" id="ARBA00023098"/>
    </source>
</evidence>
<evidence type="ECO:0000256" key="4">
    <source>
        <dbReference type="ARBA" id="ARBA00022793"/>
    </source>
</evidence>
<evidence type="ECO:0000256" key="12">
    <source>
        <dbReference type="ARBA" id="ARBA00024326"/>
    </source>
</evidence>
<feature type="active site" description="Charge relay system; for autoendoproteolytic cleavage activity" evidence="14">
    <location>
        <position position="271"/>
    </location>
</feature>
<accession>S4RC45</accession>
<dbReference type="GO" id="GO:0004609">
    <property type="term" value="F:phosphatidylserine decarboxylase activity"/>
    <property type="evidence" value="ECO:0007669"/>
    <property type="project" value="UniProtKB-UniRule"/>
</dbReference>
<evidence type="ECO:0000313" key="16">
    <source>
        <dbReference type="Ensembl" id="ENSPMAP00000002777.1"/>
    </source>
</evidence>
<gene>
    <name evidence="14" type="primary">PISD</name>
</gene>
<dbReference type="AlphaFoldDB" id="S4RC45"/>
<dbReference type="OMA" id="KDYHHYH"/>
<keyword evidence="14" id="KW-0865">Zymogen</keyword>
<feature type="site" description="Cleavage (non-hydrolytic); by autocatalysis" evidence="14">
    <location>
        <begin position="381"/>
        <end position="382"/>
    </location>
</feature>
<evidence type="ECO:0000256" key="5">
    <source>
        <dbReference type="ARBA" id="ARBA00022989"/>
    </source>
</evidence>
<proteinExistence type="inferred from homology"/>
<dbReference type="PANTHER" id="PTHR10067">
    <property type="entry name" value="PHOSPHATIDYLSERINE DECARBOXYLASE"/>
    <property type="match status" value="1"/>
</dbReference>
<comment type="similarity">
    <text evidence="14">Belongs to the phosphatidylserine decarboxylase family. PSD-B subfamily. Eukaryotic type I sub-subfamily.</text>
</comment>
<sequence length="413" mass="46793">VMKCRRCIHESRCYDLHRVQRPPAAFKPLGLARSPTAHGNLGRSDADDGACAPPSCPSKRKQRKFRFGLPSLSVKGPLRRLGRLPWLALQPWRLLLPGVGRPAWRLSSRVAVYKSVPTRMLSRAWGRLNQLELPGWLRRPIYTLYIRAFSVDMTEAAVEDLQHYRNLGEFFRRQLKPSVRPVCTKCMVSPADGKILHFGRVRNNEVEQVKGVTYSLESFLGPQGRTPSKVIDTTRDLGWIGQADDQLVSRPGNALYHCVIYLAPGDYHRFHSPTDWTVHHRRHFPGTLMSVSPGVARWIKELFCHNERVVLTGEWQHGFFSFTAVGATNVGSIKIYFDKELHTNSPRYMKGSYHDFSYVMEPSRSGIPLRKGEHLGEFNLGSTVVLIFEAPADFSFNLNAGQKIRFGEALGTS</sequence>
<keyword evidence="11 14" id="KW-0670">Pyruvate</keyword>
<keyword evidence="9 14" id="KW-0456">Lyase</keyword>
<evidence type="ECO:0000256" key="11">
    <source>
        <dbReference type="ARBA" id="ARBA00023317"/>
    </source>
</evidence>
<reference evidence="16" key="2">
    <citation type="submission" date="2025-09" db="UniProtKB">
        <authorList>
            <consortium name="Ensembl"/>
        </authorList>
    </citation>
    <scope>IDENTIFICATION</scope>
</reference>
<keyword evidence="10 14" id="KW-1208">Phospholipid metabolism</keyword>
<comment type="subcellular location">
    <molecule>Phosphatidylserine decarboxylase beta chain</molecule>
    <subcellularLocation>
        <location evidence="14">Mitochondrion inner membrane</location>
        <topology evidence="14">Single-pass membrane protein</topology>
        <orientation evidence="14">Intermembrane side</orientation>
    </subcellularLocation>
</comment>
<feature type="chain" id="PRO_5023311593" description="Phosphatidylserine decarboxylase beta chain" evidence="14">
    <location>
        <begin position="1"/>
        <end position="381"/>
    </location>
</feature>
<comment type="subunit">
    <text evidence="14">Heterodimer of a large membrane-associated beta subunit and a small pyruvoyl-containing alpha subunit.</text>
</comment>
<evidence type="ECO:0000256" key="3">
    <source>
        <dbReference type="ARBA" id="ARBA00022692"/>
    </source>
</evidence>
<feature type="active site" description="Charge relay system; for autoendoproteolytic cleavage activity" evidence="14">
    <location>
        <position position="382"/>
    </location>
</feature>
<dbReference type="HOGENOM" id="CLU_029061_3_0_1"/>
<dbReference type="GO" id="GO:0005743">
    <property type="term" value="C:mitochondrial inner membrane"/>
    <property type="evidence" value="ECO:0007669"/>
    <property type="project" value="UniProtKB-SubCell"/>
</dbReference>
<dbReference type="PANTHER" id="PTHR10067:SF6">
    <property type="entry name" value="PHOSPHATIDYLSERINE DECARBOXYLASE PROENZYME, MITOCHONDRIAL"/>
    <property type="match status" value="1"/>
</dbReference>
<protein>
    <recommendedName>
        <fullName evidence="14">Phosphatidylserine decarboxylase proenzyme, mitochondrial</fullName>
        <ecNumber evidence="14">4.1.1.65</ecNumber>
    </recommendedName>
    <component>
        <recommendedName>
            <fullName evidence="14">Phosphatidylserine decarboxylase beta chain</fullName>
        </recommendedName>
    </component>
    <component>
        <recommendedName>
            <fullName evidence="14">Phosphatidylserine decarboxylase alpha chain</fullName>
        </recommendedName>
    </component>
</protein>
<evidence type="ECO:0000256" key="15">
    <source>
        <dbReference type="SAM" id="MobiDB-lite"/>
    </source>
</evidence>
<evidence type="ECO:0000256" key="14">
    <source>
        <dbReference type="HAMAP-Rule" id="MF_03208"/>
    </source>
</evidence>
<feature type="active site" description="Charge relay system; for autoendoproteolytic cleavage activity" evidence="14">
    <location>
        <position position="192"/>
    </location>
</feature>
<evidence type="ECO:0000256" key="13">
    <source>
        <dbReference type="ARBA" id="ARBA00045136"/>
    </source>
</evidence>
<feature type="modified residue" description="Pyruvic acid (Ser); by autocatalysis" evidence="14">
    <location>
        <position position="382"/>
    </location>
</feature>
<keyword evidence="5 14" id="KW-1133">Transmembrane helix</keyword>
<evidence type="ECO:0000256" key="8">
    <source>
        <dbReference type="ARBA" id="ARBA00023209"/>
    </source>
</evidence>
<dbReference type="Ensembl" id="ENSPMAT00000002790.1">
    <property type="protein sequence ID" value="ENSPMAP00000002777.1"/>
    <property type="gene ID" value="ENSPMAG00000002545.1"/>
</dbReference>
<keyword evidence="3 14" id="KW-0812">Transmembrane</keyword>
<keyword evidence="2 14" id="KW-0444">Lipid biosynthesis</keyword>
<dbReference type="GO" id="GO:0006646">
    <property type="term" value="P:phosphatidylethanolamine biosynthetic process"/>
    <property type="evidence" value="ECO:0007669"/>
    <property type="project" value="UniProtKB-UniRule"/>
</dbReference>
<reference evidence="16" key="1">
    <citation type="submission" date="2025-08" db="UniProtKB">
        <authorList>
            <consortium name="Ensembl"/>
        </authorList>
    </citation>
    <scope>IDENTIFICATION</scope>
</reference>
<keyword evidence="7 14" id="KW-0472">Membrane</keyword>
<comment type="PTM">
    <text evidence="14">Is synthesized initially as an inactive proenzyme. Formation of the active enzyme involves a self-maturation process in which the active site pyruvoyl group is generated from an internal serine residue via an autocatalytic post-translational modification. Two non-identical subunits are generated from the proenzyme in this reaction, and the pyruvate is formed at the N-terminus of the alpha chain, which is derived from the carboxyl end of the proenzyme. The autoendoproteolytic cleavage occurs by a canonical serine protease mechanism, in which the side chain hydroxyl group of the serine supplies its oxygen atom to form the C-terminus of the beta chain, while the remainder of the serine residue undergoes an oxidative deamination to produce ammonia and the pyruvoyl prosthetic group on the alpha chain. During this reaction, the Ser that is part of the protease active site of the proenzyme becomes the pyruvoyl prosthetic group, which constitutes an essential element of the active site of the mature decarboxylase.</text>
</comment>
<comment type="pathway">
    <text evidence="1">Lipid metabolism.</text>
</comment>
<keyword evidence="4 14" id="KW-0210">Decarboxylase</keyword>
<comment type="function">
    <text evidence="13">Catalyzes the formation of phosphatidylethanolamine (PtdEtn) from phosphatidylserine (PtdSer). Plays a central role in phospholipid metabolism and in the interorganelle trafficking of phosphatidylserine. May be involved in lipid droplet biogenesis at the endoplasmic reticulum membrane.</text>
</comment>
<feature type="active site" description="Schiff-base intermediate with substrate; via pyruvic acid; for decarboxylase activity" evidence="14">
    <location>
        <position position="382"/>
    </location>
</feature>
<dbReference type="Pfam" id="PF02666">
    <property type="entry name" value="PS_Dcarbxylase"/>
    <property type="match status" value="1"/>
</dbReference>
<dbReference type="InterPro" id="IPR003817">
    <property type="entry name" value="PS_Dcarbxylase"/>
</dbReference>
<evidence type="ECO:0000256" key="7">
    <source>
        <dbReference type="ARBA" id="ARBA00023136"/>
    </source>
</evidence>
<feature type="chain" id="PRO_5023311592" description="Phosphatidylserine decarboxylase alpha chain" evidence="14">
    <location>
        <begin position="382"/>
        <end position="413"/>
    </location>
</feature>
<keyword evidence="14" id="KW-0999">Mitochondrion inner membrane</keyword>
<evidence type="ECO:0000256" key="2">
    <source>
        <dbReference type="ARBA" id="ARBA00022516"/>
    </source>
</evidence>
<dbReference type="GeneTree" id="ENSGT00390000013484"/>
<organism evidence="16">
    <name type="scientific">Petromyzon marinus</name>
    <name type="common">Sea lamprey</name>
    <dbReference type="NCBI Taxonomy" id="7757"/>
    <lineage>
        <taxon>Eukaryota</taxon>
        <taxon>Metazoa</taxon>
        <taxon>Chordata</taxon>
        <taxon>Craniata</taxon>
        <taxon>Vertebrata</taxon>
        <taxon>Cyclostomata</taxon>
        <taxon>Hyperoartia</taxon>
        <taxon>Petromyzontiformes</taxon>
        <taxon>Petromyzontidae</taxon>
        <taxon>Petromyzon</taxon>
    </lineage>
</organism>
<dbReference type="InterPro" id="IPR033177">
    <property type="entry name" value="PSD-B"/>
</dbReference>